<dbReference type="SUPFAM" id="SSF55874">
    <property type="entry name" value="ATPase domain of HSP90 chaperone/DNA topoisomerase II/histidine kinase"/>
    <property type="match status" value="1"/>
</dbReference>
<dbReference type="PANTHER" id="PTHR10073">
    <property type="entry name" value="DNA MISMATCH REPAIR PROTEIN MLH, PMS, MUTL"/>
    <property type="match status" value="1"/>
</dbReference>
<reference evidence="3" key="1">
    <citation type="submission" date="2015-07" db="EMBL/GenBank/DDBJ databases">
        <title>Adaptation to a free-living lifestyle via gene acquisitions in the diplomonad Trepomonas sp. PC1.</title>
        <authorList>
            <person name="Xu F."/>
            <person name="Jerlstrom-Hultqvist J."/>
            <person name="Kolisko M."/>
            <person name="Simpson A.G.B."/>
            <person name="Roger A.J."/>
            <person name="Svard S.G."/>
            <person name="Andersson J.O."/>
        </authorList>
    </citation>
    <scope>NUCLEOTIDE SEQUENCE</scope>
    <source>
        <strain evidence="3">PC1</strain>
    </source>
</reference>
<dbReference type="Gene3D" id="3.30.230.10">
    <property type="match status" value="1"/>
</dbReference>
<accession>A0A146K9L7</accession>
<dbReference type="GO" id="GO:0032389">
    <property type="term" value="C:MutLalpha complex"/>
    <property type="evidence" value="ECO:0007669"/>
    <property type="project" value="TreeGrafter"/>
</dbReference>
<comment type="similarity">
    <text evidence="1">Belongs to the DNA mismatch repair MutL/HexB family.</text>
</comment>
<evidence type="ECO:0000313" key="3">
    <source>
        <dbReference type="EMBL" id="JAP93028.1"/>
    </source>
</evidence>
<feature type="non-terminal residue" evidence="3">
    <location>
        <position position="1"/>
    </location>
</feature>
<dbReference type="GO" id="GO:0140664">
    <property type="term" value="F:ATP-dependent DNA damage sensor activity"/>
    <property type="evidence" value="ECO:0007669"/>
    <property type="project" value="InterPro"/>
</dbReference>
<evidence type="ECO:0000256" key="1">
    <source>
        <dbReference type="ARBA" id="ARBA00006082"/>
    </source>
</evidence>
<dbReference type="AlphaFoldDB" id="A0A146K9L7"/>
<dbReference type="GO" id="GO:0016887">
    <property type="term" value="F:ATP hydrolysis activity"/>
    <property type="evidence" value="ECO:0007669"/>
    <property type="project" value="InterPro"/>
</dbReference>
<dbReference type="InterPro" id="IPR014721">
    <property type="entry name" value="Ribsml_uS5_D2-typ_fold_subgr"/>
</dbReference>
<protein>
    <submittedName>
        <fullName evidence="3">DNA mismatch repair protein MutL</fullName>
    </submittedName>
</protein>
<dbReference type="PANTHER" id="PTHR10073:SF52">
    <property type="entry name" value="MISMATCH REPAIR ENDONUCLEASE PMS2"/>
    <property type="match status" value="1"/>
</dbReference>
<dbReference type="GO" id="GO:0006298">
    <property type="term" value="P:mismatch repair"/>
    <property type="evidence" value="ECO:0007669"/>
    <property type="project" value="InterPro"/>
</dbReference>
<dbReference type="Gene3D" id="3.30.565.10">
    <property type="entry name" value="Histidine kinase-like ATPase, C-terminal domain"/>
    <property type="match status" value="1"/>
</dbReference>
<dbReference type="InterPro" id="IPR038973">
    <property type="entry name" value="MutL/Mlh/Pms-like"/>
</dbReference>
<dbReference type="EMBL" id="GDID01003578">
    <property type="protein sequence ID" value="JAP93028.1"/>
    <property type="molecule type" value="Transcribed_RNA"/>
</dbReference>
<evidence type="ECO:0000256" key="2">
    <source>
        <dbReference type="ARBA" id="ARBA00022763"/>
    </source>
</evidence>
<sequence length="186" mass="21355">IAAVSEFFISSKVRSELFGSQLCLNDSQQSKVLCDIGTKVEVRNLFHNLPVRQHYMKSQLPNLSKQLNKFLYHYVLACRETKFHVLNNEKLLLSTEDLGDSSPETIFQHLFGAQQNMVQFEQFSDQFSLQAFLSNQNGGIPQQNQQKLFIVLNRKPILNELLYKALKRAFKEKSALTQPVGVVYLT</sequence>
<feature type="non-terminal residue" evidence="3">
    <location>
        <position position="186"/>
    </location>
</feature>
<name>A0A146K9L7_9EUKA</name>
<dbReference type="InterPro" id="IPR036890">
    <property type="entry name" value="HATPase_C_sf"/>
</dbReference>
<keyword evidence="2" id="KW-0227">DNA damage</keyword>
<proteinExistence type="inferred from homology"/>
<gene>
    <name evidence="3" type="ORF">TPC1_14840</name>
</gene>
<organism evidence="3">
    <name type="scientific">Trepomonas sp. PC1</name>
    <dbReference type="NCBI Taxonomy" id="1076344"/>
    <lineage>
        <taxon>Eukaryota</taxon>
        <taxon>Metamonada</taxon>
        <taxon>Diplomonadida</taxon>
        <taxon>Hexamitidae</taxon>
        <taxon>Hexamitinae</taxon>
        <taxon>Trepomonas</taxon>
    </lineage>
</organism>